<feature type="transmembrane region" description="Helical" evidence="8">
    <location>
        <begin position="238"/>
        <end position="256"/>
    </location>
</feature>
<evidence type="ECO:0000313" key="12">
    <source>
        <dbReference type="Proteomes" id="UP001064087"/>
    </source>
</evidence>
<evidence type="ECO:0000256" key="5">
    <source>
        <dbReference type="ARBA" id="ARBA00022692"/>
    </source>
</evidence>
<sequence>MLSLLLLPMALLLLVYVIPLSKIVWLSIGGWDMTLEHFQRLFQDDLFRIIFMRTVWIAMVVTILSLIIGYPVALLIAHVPPRTASLLLMLVIIPMWTSILVRSYSWMVILGRQGIVNSSLQELGLTDQPLKLLYTRFTVYVGMLHIMLPFMVLPILNTMRQIPPLLGNAALTLGAGPLRTFWLVYFPLSLPGVVAGCTLVAILSLGFFVTPALLGGAKDTTFVLLIDRYVRAIRDWEMASAMSIALLMAVLALVLFTQFKPAGQTSGQASPGKLTRLVLKLARFCATPRNPVADAPSPAGGQHVKRSGGSREQRRGVGFWSSLLGIGGLLFLSLPLVIIIVLAFSDSPFLKFPPTGFSLRWFENFLNRPDWINAAWTSLRVGLMTMVVATFCGSLAAIALERGRFKGRGVLYGILISPLVVPVIVLAIAVYFVFAPLGLVGTQLGLVLAHSILAMPFVIIVVTGALKDSNIMLENAARTLGASPIKAFLKVTLPTIRPGVAAAALFAFLASFDELVIALFIAGTGSRTLPKRMWEGIREEIDPTIAAVAAILIALTLVLIAAAELIRNRSR</sequence>
<feature type="transmembrane region" description="Helical" evidence="8">
    <location>
        <begin position="55"/>
        <end position="77"/>
    </location>
</feature>
<keyword evidence="3 8" id="KW-0813">Transport</keyword>
<reference evidence="11" key="1">
    <citation type="submission" date="2022-10" db="EMBL/GenBank/DDBJ databases">
        <title>Roseovarius pelagicus sp. nov., isolated from Arctic seawater.</title>
        <authorList>
            <person name="Hong Y.W."/>
            <person name="Hwang C.Y."/>
        </authorList>
    </citation>
    <scope>NUCLEOTIDE SEQUENCE</scope>
    <source>
        <strain evidence="11">HL-MP18</strain>
    </source>
</reference>
<feature type="transmembrane region" description="Helical" evidence="8">
    <location>
        <begin position="182"/>
        <end position="209"/>
    </location>
</feature>
<evidence type="ECO:0000259" key="10">
    <source>
        <dbReference type="PROSITE" id="PS50928"/>
    </source>
</evidence>
<feature type="transmembrane region" description="Helical" evidence="8">
    <location>
        <begin position="410"/>
        <end position="434"/>
    </location>
</feature>
<evidence type="ECO:0000313" key="11">
    <source>
        <dbReference type="EMBL" id="UXX82774.1"/>
    </source>
</evidence>
<feature type="transmembrane region" description="Helical" evidence="8">
    <location>
        <begin position="137"/>
        <end position="156"/>
    </location>
</feature>
<dbReference type="CDD" id="cd06261">
    <property type="entry name" value="TM_PBP2"/>
    <property type="match status" value="2"/>
</dbReference>
<gene>
    <name evidence="11" type="ORF">N7U68_17065</name>
</gene>
<dbReference type="SUPFAM" id="SSF161098">
    <property type="entry name" value="MetI-like"/>
    <property type="match status" value="2"/>
</dbReference>
<proteinExistence type="inferred from homology"/>
<dbReference type="Gene3D" id="1.10.3720.10">
    <property type="entry name" value="MetI-like"/>
    <property type="match status" value="2"/>
</dbReference>
<keyword evidence="6 8" id="KW-1133">Transmembrane helix</keyword>
<evidence type="ECO:0000256" key="7">
    <source>
        <dbReference type="ARBA" id="ARBA00023136"/>
    </source>
</evidence>
<keyword evidence="5 8" id="KW-0812">Transmembrane</keyword>
<comment type="similarity">
    <text evidence="2">Belongs to the binding-protein-dependent transport system permease family. CysTW subfamily.</text>
</comment>
<evidence type="ECO:0000256" key="9">
    <source>
        <dbReference type="SAM" id="MobiDB-lite"/>
    </source>
</evidence>
<dbReference type="PANTHER" id="PTHR42929">
    <property type="entry name" value="INNER MEMBRANE ABC TRANSPORTER PERMEASE PROTEIN YDCU-RELATED-RELATED"/>
    <property type="match status" value="1"/>
</dbReference>
<feature type="domain" description="ABC transmembrane type-1" evidence="10">
    <location>
        <begin position="375"/>
        <end position="563"/>
    </location>
</feature>
<evidence type="ECO:0000256" key="2">
    <source>
        <dbReference type="ARBA" id="ARBA00007069"/>
    </source>
</evidence>
<dbReference type="EMBL" id="CP106738">
    <property type="protein sequence ID" value="UXX82774.1"/>
    <property type="molecule type" value="Genomic_DNA"/>
</dbReference>
<keyword evidence="7 8" id="KW-0472">Membrane</keyword>
<evidence type="ECO:0000256" key="4">
    <source>
        <dbReference type="ARBA" id="ARBA00022475"/>
    </source>
</evidence>
<dbReference type="InterPro" id="IPR035906">
    <property type="entry name" value="MetI-like_sf"/>
</dbReference>
<evidence type="ECO:0000256" key="1">
    <source>
        <dbReference type="ARBA" id="ARBA00004651"/>
    </source>
</evidence>
<evidence type="ECO:0000256" key="8">
    <source>
        <dbReference type="RuleBase" id="RU363032"/>
    </source>
</evidence>
<feature type="transmembrane region" description="Helical" evidence="8">
    <location>
        <begin position="446"/>
        <end position="466"/>
    </location>
</feature>
<evidence type="ECO:0000256" key="6">
    <source>
        <dbReference type="ARBA" id="ARBA00022989"/>
    </source>
</evidence>
<feature type="domain" description="ABC transmembrane type-1" evidence="10">
    <location>
        <begin position="51"/>
        <end position="257"/>
    </location>
</feature>
<feature type="transmembrane region" description="Helical" evidence="8">
    <location>
        <begin position="544"/>
        <end position="566"/>
    </location>
</feature>
<keyword evidence="4" id="KW-1003">Cell membrane</keyword>
<comment type="subcellular location">
    <subcellularLocation>
        <location evidence="1 8">Cell membrane</location>
        <topology evidence="1 8">Multi-pass membrane protein</topology>
    </subcellularLocation>
</comment>
<accession>A0ABY6D9X6</accession>
<dbReference type="Pfam" id="PF00528">
    <property type="entry name" value="BPD_transp_1"/>
    <property type="match status" value="2"/>
</dbReference>
<organism evidence="11 12">
    <name type="scientific">Roseovarius pelagicus</name>
    <dbReference type="NCBI Taxonomy" id="2980108"/>
    <lineage>
        <taxon>Bacteria</taxon>
        <taxon>Pseudomonadati</taxon>
        <taxon>Pseudomonadota</taxon>
        <taxon>Alphaproteobacteria</taxon>
        <taxon>Rhodobacterales</taxon>
        <taxon>Roseobacteraceae</taxon>
        <taxon>Roseovarius</taxon>
    </lineage>
</organism>
<keyword evidence="12" id="KW-1185">Reference proteome</keyword>
<dbReference type="PANTHER" id="PTHR42929:SF5">
    <property type="entry name" value="ABC TRANSPORTER PERMEASE PROTEIN"/>
    <property type="match status" value="1"/>
</dbReference>
<feature type="transmembrane region" description="Helical" evidence="8">
    <location>
        <begin position="84"/>
        <end position="104"/>
    </location>
</feature>
<dbReference type="RefSeq" id="WP_263047584.1">
    <property type="nucleotide sequence ID" value="NZ_CP106738.1"/>
</dbReference>
<feature type="transmembrane region" description="Helical" evidence="8">
    <location>
        <begin position="374"/>
        <end position="398"/>
    </location>
</feature>
<feature type="transmembrane region" description="Helical" evidence="8">
    <location>
        <begin position="500"/>
        <end position="524"/>
    </location>
</feature>
<dbReference type="InterPro" id="IPR000515">
    <property type="entry name" value="MetI-like"/>
</dbReference>
<dbReference type="PROSITE" id="PS50928">
    <property type="entry name" value="ABC_TM1"/>
    <property type="match status" value="2"/>
</dbReference>
<protein>
    <submittedName>
        <fullName evidence="11">ABC transporter permease subunit</fullName>
    </submittedName>
</protein>
<feature type="region of interest" description="Disordered" evidence="9">
    <location>
        <begin position="290"/>
        <end position="310"/>
    </location>
</feature>
<name>A0ABY6D9X6_9RHOB</name>
<evidence type="ECO:0000256" key="3">
    <source>
        <dbReference type="ARBA" id="ARBA00022448"/>
    </source>
</evidence>
<dbReference type="Proteomes" id="UP001064087">
    <property type="component" value="Chromosome"/>
</dbReference>
<feature type="transmembrane region" description="Helical" evidence="8">
    <location>
        <begin position="317"/>
        <end position="344"/>
    </location>
</feature>